<dbReference type="EMBL" id="JAEDAH010000096">
    <property type="protein sequence ID" value="MCA6064938.1"/>
    <property type="molecule type" value="Genomic_DNA"/>
</dbReference>
<sequence length="320" mass="36703">MTDERMKTGYLLQWTQYQPTTLLASVLENYHHWSEDDVHQALTAGLISVNGVLVQSDGDLSPSDQVELRLTQHSELVVDTQWKLMWQSPELTVVHKPAGLPVSRTTRNLFDTLISQVRRATEHKHAHLLHRLDAETSGLIILANYDHADRKWKKRIDRLIERKIYHALVWGAPDWQETLCECYLAEKKDSPIRTQMHVVAEDESDTVKAPKLARTRFTCEKTADGFSLISCELLSGRKHQIRAQLAHLGLPIIGDKIYSQQGRFYLQRLEAPLTPEDYAVLGAEHHLLHAFQLNLNTGKEQVVLQDDLFPAAWQPYLQQL</sequence>
<reference evidence="2 3" key="1">
    <citation type="submission" date="2020-12" db="EMBL/GenBank/DDBJ databases">
        <title>Novel Thalassolituus-related marine hydrocarbonoclastic bacteria mediated algae-derived hydrocarbons mineralization in twilight zone of the northern South China Sea.</title>
        <authorList>
            <person name="Dong C."/>
        </authorList>
    </citation>
    <scope>NUCLEOTIDE SEQUENCE [LARGE SCALE GENOMIC DNA]</scope>
    <source>
        <strain evidence="2 3">IMCC1826</strain>
    </source>
</reference>
<proteinExistence type="predicted"/>
<accession>A0ABS7ZUR3</accession>
<dbReference type="InterPro" id="IPR006224">
    <property type="entry name" value="PsdUridine_synth_RluA-like_CS"/>
</dbReference>
<dbReference type="Gene3D" id="3.30.2350.10">
    <property type="entry name" value="Pseudouridine synthase"/>
    <property type="match status" value="1"/>
</dbReference>
<comment type="caution">
    <text evidence="2">The sequence shown here is derived from an EMBL/GenBank/DDBJ whole genome shotgun (WGS) entry which is preliminary data.</text>
</comment>
<keyword evidence="3" id="KW-1185">Reference proteome</keyword>
<dbReference type="PROSITE" id="PS01129">
    <property type="entry name" value="PSI_RLU"/>
    <property type="match status" value="1"/>
</dbReference>
<dbReference type="RefSeq" id="WP_225676393.1">
    <property type="nucleotide sequence ID" value="NZ_JAEDAH010000096.1"/>
</dbReference>
<feature type="domain" description="Pseudouridine synthase RsuA/RluA-like" evidence="1">
    <location>
        <begin position="91"/>
        <end position="247"/>
    </location>
</feature>
<dbReference type="PANTHER" id="PTHR21600:SF52">
    <property type="entry name" value="PSEUDOURIDINE SYNTHASE RSUA_RLUA-LIKE DOMAIN-CONTAINING PROTEIN"/>
    <property type="match status" value="1"/>
</dbReference>
<gene>
    <name evidence="2" type="ORF">I9W95_15120</name>
</gene>
<dbReference type="SUPFAM" id="SSF55120">
    <property type="entry name" value="Pseudouridine synthase"/>
    <property type="match status" value="1"/>
</dbReference>
<dbReference type="Proteomes" id="UP000714380">
    <property type="component" value="Unassembled WGS sequence"/>
</dbReference>
<organism evidence="2 3">
    <name type="scientific">Thalassolituus marinus</name>
    <dbReference type="NCBI Taxonomy" id="671053"/>
    <lineage>
        <taxon>Bacteria</taxon>
        <taxon>Pseudomonadati</taxon>
        <taxon>Pseudomonadota</taxon>
        <taxon>Gammaproteobacteria</taxon>
        <taxon>Oceanospirillales</taxon>
        <taxon>Oceanospirillaceae</taxon>
        <taxon>Thalassolituus</taxon>
    </lineage>
</organism>
<dbReference type="CDD" id="cd02869">
    <property type="entry name" value="PseudoU_synth_RluA_like"/>
    <property type="match status" value="1"/>
</dbReference>
<dbReference type="PANTHER" id="PTHR21600">
    <property type="entry name" value="MITOCHONDRIAL RNA PSEUDOURIDINE SYNTHASE"/>
    <property type="match status" value="1"/>
</dbReference>
<evidence type="ECO:0000259" key="1">
    <source>
        <dbReference type="Pfam" id="PF00849"/>
    </source>
</evidence>
<name>A0ABS7ZUR3_9GAMM</name>
<evidence type="ECO:0000313" key="2">
    <source>
        <dbReference type="EMBL" id="MCA6064938.1"/>
    </source>
</evidence>
<protein>
    <submittedName>
        <fullName evidence="2">RluA family pseudouridine synthase</fullName>
    </submittedName>
</protein>
<dbReference type="Pfam" id="PF00849">
    <property type="entry name" value="PseudoU_synth_2"/>
    <property type="match status" value="1"/>
</dbReference>
<dbReference type="InterPro" id="IPR020103">
    <property type="entry name" value="PsdUridine_synth_cat_dom_sf"/>
</dbReference>
<dbReference type="InterPro" id="IPR050188">
    <property type="entry name" value="RluA_PseudoU_synthase"/>
</dbReference>
<evidence type="ECO:0000313" key="3">
    <source>
        <dbReference type="Proteomes" id="UP000714380"/>
    </source>
</evidence>
<dbReference type="InterPro" id="IPR006145">
    <property type="entry name" value="PsdUridine_synth_RsuA/RluA"/>
</dbReference>